<dbReference type="Proteomes" id="UP001226867">
    <property type="component" value="Unassembled WGS sequence"/>
</dbReference>
<gene>
    <name evidence="1" type="ORF">J2W36_001162</name>
</gene>
<comment type="caution">
    <text evidence="1">The sequence shown here is derived from an EMBL/GenBank/DDBJ whole genome shotgun (WGS) entry which is preliminary data.</text>
</comment>
<organism evidence="1 2">
    <name type="scientific">Variovorax ginsengisoli</name>
    <dbReference type="NCBI Taxonomy" id="363844"/>
    <lineage>
        <taxon>Bacteria</taxon>
        <taxon>Pseudomonadati</taxon>
        <taxon>Pseudomonadota</taxon>
        <taxon>Betaproteobacteria</taxon>
        <taxon>Burkholderiales</taxon>
        <taxon>Comamonadaceae</taxon>
        <taxon>Variovorax</taxon>
    </lineage>
</organism>
<accession>A0ABT9S3K7</accession>
<sequence>MDFLRHLGALWEALVALARLLARLLDLLP</sequence>
<evidence type="ECO:0000313" key="1">
    <source>
        <dbReference type="EMBL" id="MDP9898918.1"/>
    </source>
</evidence>
<evidence type="ECO:0000313" key="2">
    <source>
        <dbReference type="Proteomes" id="UP001226867"/>
    </source>
</evidence>
<reference evidence="1 2" key="1">
    <citation type="submission" date="2023-07" db="EMBL/GenBank/DDBJ databases">
        <title>Sorghum-associated microbial communities from plants grown in Nebraska, USA.</title>
        <authorList>
            <person name="Schachtman D."/>
        </authorList>
    </citation>
    <scope>NUCLEOTIDE SEQUENCE [LARGE SCALE GENOMIC DNA]</scope>
    <source>
        <strain evidence="1 2">DS1607</strain>
    </source>
</reference>
<name>A0ABT9S3K7_9BURK</name>
<keyword evidence="2" id="KW-1185">Reference proteome</keyword>
<dbReference type="EMBL" id="JAUSRO010000003">
    <property type="protein sequence ID" value="MDP9898918.1"/>
    <property type="molecule type" value="Genomic_DNA"/>
</dbReference>
<protein>
    <submittedName>
        <fullName evidence="1">Uncharacterized protein</fullName>
    </submittedName>
</protein>
<proteinExistence type="predicted"/>